<feature type="transmembrane region" description="Helical" evidence="1">
    <location>
        <begin position="49"/>
        <end position="69"/>
    </location>
</feature>
<keyword evidence="1" id="KW-1133">Transmembrane helix</keyword>
<keyword evidence="3" id="KW-1185">Reference proteome</keyword>
<evidence type="ECO:0000313" key="3">
    <source>
        <dbReference type="Proteomes" id="UP000001425"/>
    </source>
</evidence>
<reference evidence="2 3" key="2">
    <citation type="journal article" date="1996" name="DNA Res.">
        <title>Sequence analysis of the genome of the unicellular cyanobacterium Synechocystis sp. strain PCC6803. II. Sequence determination of the entire genome and assignment of potential protein-coding regions.</title>
        <authorList>
            <person name="Kaneko T."/>
            <person name="Sato S."/>
            <person name="Kotani H."/>
            <person name="Tanaka A."/>
            <person name="Asamizu E."/>
            <person name="Nakamura Y."/>
            <person name="Miyajima N."/>
            <person name="Hirosawa M."/>
            <person name="Sugiura M."/>
            <person name="Sasamoto S."/>
            <person name="Kimura T."/>
            <person name="Hosouchi T."/>
            <person name="Matsuno A."/>
            <person name="Muraki A."/>
            <person name="Nakazaki N."/>
            <person name="Naruo K."/>
            <person name="Okumura S."/>
            <person name="Shimpo S."/>
            <person name="Takeuchi C."/>
            <person name="Wada T."/>
            <person name="Watanabe A."/>
            <person name="Yamada M."/>
            <person name="Yasuda M."/>
            <person name="Tabata S."/>
        </authorList>
    </citation>
    <scope>NUCLEOTIDE SEQUENCE [LARGE SCALE GENOMIC DNA]</scope>
    <source>
        <strain evidence="3">ATCC 27184 / PCC 6803 / Kazusa</strain>
    </source>
</reference>
<dbReference type="EnsemblBacteria" id="BAA10735">
    <property type="protein sequence ID" value="BAA10735"/>
    <property type="gene ID" value="BAA10735"/>
</dbReference>
<gene>
    <name evidence="2" type="ordered locus">sll0678</name>
</gene>
<dbReference type="EMBL" id="BA000022">
    <property type="protein sequence ID" value="BAA10735.1"/>
    <property type="molecule type" value="Genomic_DNA"/>
</dbReference>
<evidence type="ECO:0000313" key="2">
    <source>
        <dbReference type="EMBL" id="BAA10735.1"/>
    </source>
</evidence>
<organism evidence="2 3">
    <name type="scientific">Synechocystis sp. (strain ATCC 27184 / PCC 6803 / Kazusa)</name>
    <dbReference type="NCBI Taxonomy" id="1111708"/>
    <lineage>
        <taxon>Bacteria</taxon>
        <taxon>Bacillati</taxon>
        <taxon>Cyanobacteriota</taxon>
        <taxon>Cyanophyceae</taxon>
        <taxon>Synechococcales</taxon>
        <taxon>Merismopediaceae</taxon>
        <taxon>Synechocystis</taxon>
    </lineage>
</organism>
<dbReference type="STRING" id="1148.gene:10500239"/>
<keyword evidence="1" id="KW-0812">Transmembrane</keyword>
<dbReference type="KEGG" id="syn:sll0678"/>
<evidence type="ECO:0000256" key="1">
    <source>
        <dbReference type="SAM" id="Phobius"/>
    </source>
</evidence>
<dbReference type="eggNOG" id="COG0365">
    <property type="taxonomic scope" value="Bacteria"/>
</dbReference>
<sequence length="145" mass="16758">MDYSHRIVNLWTVFLLAMLFHTDLGLMPLFHDLSVAEFHGQTMADVSPIFWLMLIFFILPLFAIIVISFSQSRKVRQVHFGLTVVYSVLNLGHLIADLSLETIVWYQIFLMIFLFLLGLLINAVSWRWLKTVKSTLVHSMSGSKN</sequence>
<protein>
    <submittedName>
        <fullName evidence="2">Sll0678 protein</fullName>
    </submittedName>
</protein>
<dbReference type="AlphaFoldDB" id="Q55965"/>
<feature type="transmembrane region" description="Helical" evidence="1">
    <location>
        <begin position="7"/>
        <end position="29"/>
    </location>
</feature>
<reference evidence="2 3" key="1">
    <citation type="journal article" date="1995" name="DNA Res.">
        <title>Sequence analysis of the genome of the unicellular cyanobacterium Synechocystis sp. strain PCC6803. I. Sequence features in the 1 Mb region from map positions 64% to 92% of the genome.</title>
        <authorList>
            <person name="Kaneko T."/>
            <person name="Tanaka A."/>
            <person name="Sato S."/>
            <person name="Kotani H."/>
            <person name="Sazuka T."/>
            <person name="Miyajima N."/>
            <person name="Sugiura M."/>
            <person name="Tabata S."/>
        </authorList>
    </citation>
    <scope>NUCLEOTIDE SEQUENCE [LARGE SCALE GENOMIC DNA]</scope>
    <source>
        <strain evidence="3">ATCC 27184 / PCC 6803 / Kazusa</strain>
    </source>
</reference>
<keyword evidence="1" id="KW-0472">Membrane</keyword>
<feature type="transmembrane region" description="Helical" evidence="1">
    <location>
        <begin position="102"/>
        <end position="124"/>
    </location>
</feature>
<feature type="transmembrane region" description="Helical" evidence="1">
    <location>
        <begin position="78"/>
        <end position="96"/>
    </location>
</feature>
<dbReference type="PaxDb" id="1148-1006585"/>
<dbReference type="Proteomes" id="UP000001425">
    <property type="component" value="Chromosome"/>
</dbReference>
<name>Q55965_SYNY3</name>
<dbReference type="InParanoid" id="Q55965"/>
<proteinExistence type="predicted"/>
<dbReference type="PIR" id="S77043">
    <property type="entry name" value="S77043"/>
</dbReference>
<accession>Q55965</accession>